<dbReference type="InterPro" id="IPR015661">
    <property type="entry name" value="Bub1/Mad3"/>
</dbReference>
<reference evidence="1 2" key="1">
    <citation type="submission" date="2021-04" db="EMBL/GenBank/DDBJ databases">
        <authorList>
            <person name="De Guttry C."/>
            <person name="Zahm M."/>
            <person name="Klopp C."/>
            <person name="Cabau C."/>
            <person name="Louis A."/>
            <person name="Berthelot C."/>
            <person name="Parey E."/>
            <person name="Roest Crollius H."/>
            <person name="Montfort J."/>
            <person name="Robinson-Rechavi M."/>
            <person name="Bucao C."/>
            <person name="Bouchez O."/>
            <person name="Gislard M."/>
            <person name="Lluch J."/>
            <person name="Milhes M."/>
            <person name="Lampietro C."/>
            <person name="Lopez Roques C."/>
            <person name="Donnadieu C."/>
            <person name="Braasch I."/>
            <person name="Desvignes T."/>
            <person name="Postlethwait J."/>
            <person name="Bobe J."/>
            <person name="Wedekind C."/>
            <person name="Guiguen Y."/>
        </authorList>
    </citation>
    <scope>NUCLEOTIDE SEQUENCE [LARGE SCALE GENOMIC DNA]</scope>
    <source>
        <strain evidence="1">Cs_M1</strain>
        <tissue evidence="1">Blood</tissue>
    </source>
</reference>
<dbReference type="GO" id="GO:0005634">
    <property type="term" value="C:nucleus"/>
    <property type="evidence" value="ECO:0007669"/>
    <property type="project" value="TreeGrafter"/>
</dbReference>
<keyword evidence="2" id="KW-1185">Reference proteome</keyword>
<protein>
    <recommendedName>
        <fullName evidence="3">Protein kinase domain-containing protein</fullName>
    </recommendedName>
</protein>
<dbReference type="PANTHER" id="PTHR14030:SF26">
    <property type="entry name" value="MITOTIC CHECKPOINT SERINE_THREONINE-PROTEIN KINASE BUB1"/>
    <property type="match status" value="1"/>
</dbReference>
<dbReference type="GO" id="GO:0004672">
    <property type="term" value="F:protein kinase activity"/>
    <property type="evidence" value="ECO:0007669"/>
    <property type="project" value="TreeGrafter"/>
</dbReference>
<name>A0AAN8QHU8_9TELE</name>
<dbReference type="InterPro" id="IPR011009">
    <property type="entry name" value="Kinase-like_dom_sf"/>
</dbReference>
<sequence>MSPVHPSLRFRMDIPMSPSSRGEVRHGYSYEPDQGSKVNMDVPMSPAVQEAVAVAQFSDPWDEELISSCSPKLPMPLPSQPNFITWQCKVPSIAPKMTIKMGEGSLRVDCILGQGAFATVYQATDLTTSEKRFLKVQKPANPVLLGELHNCGTLLNAVNLYKNLSDKVMPQPLVIYFTVCILHMVEQLHSIRIRALRHRQVYDFRLPVYRDAEWETMELPGRTTWNSWNGVLHDFWNIHASNTGGWCGKTNSVFRRNPHSDLWTEFFHTLLNVPDCSSLPCLRSLRSRLSTVLQQKYSKSCHREDPLVIKLLEK</sequence>
<organism evidence="1 2">
    <name type="scientific">Coregonus suidteri</name>
    <dbReference type="NCBI Taxonomy" id="861788"/>
    <lineage>
        <taxon>Eukaryota</taxon>
        <taxon>Metazoa</taxon>
        <taxon>Chordata</taxon>
        <taxon>Craniata</taxon>
        <taxon>Vertebrata</taxon>
        <taxon>Euteleostomi</taxon>
        <taxon>Actinopterygii</taxon>
        <taxon>Neopterygii</taxon>
        <taxon>Teleostei</taxon>
        <taxon>Protacanthopterygii</taxon>
        <taxon>Salmoniformes</taxon>
        <taxon>Salmonidae</taxon>
        <taxon>Coregoninae</taxon>
        <taxon>Coregonus</taxon>
    </lineage>
</organism>
<dbReference type="SUPFAM" id="SSF56112">
    <property type="entry name" value="Protein kinase-like (PK-like)"/>
    <property type="match status" value="1"/>
</dbReference>
<dbReference type="GO" id="GO:0000776">
    <property type="term" value="C:kinetochore"/>
    <property type="evidence" value="ECO:0007669"/>
    <property type="project" value="UniProtKB-ARBA"/>
</dbReference>
<dbReference type="GO" id="GO:0051754">
    <property type="term" value="P:meiotic sister chromatid cohesion, centromeric"/>
    <property type="evidence" value="ECO:0007669"/>
    <property type="project" value="TreeGrafter"/>
</dbReference>
<evidence type="ECO:0000313" key="2">
    <source>
        <dbReference type="Proteomes" id="UP001356427"/>
    </source>
</evidence>
<proteinExistence type="predicted"/>
<dbReference type="EMBL" id="JAGTTL010000031">
    <property type="protein sequence ID" value="KAK6297273.1"/>
    <property type="molecule type" value="Genomic_DNA"/>
</dbReference>
<dbReference type="Gene3D" id="6.10.130.20">
    <property type="match status" value="1"/>
</dbReference>
<dbReference type="GO" id="GO:0007094">
    <property type="term" value="P:mitotic spindle assembly checkpoint signaling"/>
    <property type="evidence" value="ECO:0007669"/>
    <property type="project" value="InterPro"/>
</dbReference>
<dbReference type="Gene3D" id="1.10.510.10">
    <property type="entry name" value="Transferase(Phosphotransferase) domain 1"/>
    <property type="match status" value="2"/>
</dbReference>
<dbReference type="AlphaFoldDB" id="A0AAN8QHU8"/>
<dbReference type="Proteomes" id="UP001356427">
    <property type="component" value="Unassembled WGS sequence"/>
</dbReference>
<gene>
    <name evidence="1" type="ORF">J4Q44_G00318560</name>
</gene>
<accession>A0AAN8QHU8</accession>
<comment type="caution">
    <text evidence="1">The sequence shown here is derived from an EMBL/GenBank/DDBJ whole genome shotgun (WGS) entry which is preliminary data.</text>
</comment>
<evidence type="ECO:0000313" key="1">
    <source>
        <dbReference type="EMBL" id="KAK6297273.1"/>
    </source>
</evidence>
<evidence type="ECO:0008006" key="3">
    <source>
        <dbReference type="Google" id="ProtNLM"/>
    </source>
</evidence>
<dbReference type="PANTHER" id="PTHR14030">
    <property type="entry name" value="MITOTIC CHECKPOINT SERINE/THREONINE-PROTEIN KINASE BUB1"/>
    <property type="match status" value="1"/>
</dbReference>